<dbReference type="RefSeq" id="XP_012648474.1">
    <property type="nucleotide sequence ID" value="XM_012793020.1"/>
</dbReference>
<keyword evidence="5" id="KW-0812">Transmembrane</keyword>
<sequence length="470" mass="53980">MLEIYANNGPFVLKRLHIAVNQKSCDEEQLFARLSEYNAKQMVINEGLVIYPVADCQEISYTVLKCEPNCGILDNETLVFVDRCVKSLCRIQLLWVVPDDYFDKLMKTLFLMNDSSNITYIKSDYVTKLKNQNTVSGEGPFHISETMSINSKHEHRRTVSLNSNFDQPISILDQIDTPKSLINSIYRAKLEPFLRRNGAKIYFPGQIFYAGDLEFLVYAIYPPDKPGHITRDTEIYVSLDPWGEYQSVTIAPIRDTLPKIYDYDLHEDYLYPALNNKFKEAFRYGDSFNYLGVDFKITATYPYTSEFGCMRIGPNTQVTLGDPIDPTLADIIPSEDWNRIKMLSPRQQQIALHIAATQLDESAIQRITRTHSGQPKASYALINRLSASVERYKSPECGYDIFTKYGGSNLGYMFAEVVPDTKNICTICCQRFKNFDKFITLQCGHMFHWCCVRAWIRENLTCPNCRSLCG</sequence>
<dbReference type="PANTHER" id="PTHR45977">
    <property type="entry name" value="TARGET OF ERK KINASE MPK-1"/>
    <property type="match status" value="1"/>
</dbReference>
<dbReference type="InterPro" id="IPR001841">
    <property type="entry name" value="Znf_RING"/>
</dbReference>
<dbReference type="GO" id="GO:0061630">
    <property type="term" value="F:ubiquitin protein ligase activity"/>
    <property type="evidence" value="ECO:0007669"/>
    <property type="project" value="UniProtKB-EC"/>
</dbReference>
<evidence type="ECO:0000256" key="9">
    <source>
        <dbReference type="ARBA" id="ARBA00022786"/>
    </source>
</evidence>
<reference evidence="16 17" key="2">
    <citation type="journal article" date="2013" name="PLoS ONE">
        <title>Whole genome mapping and re-organization of the nuclear and mitochondrial genomes of Babesia microti isolates.</title>
        <authorList>
            <person name="Cornillot E."/>
            <person name="Dassouli A."/>
            <person name="Garg A."/>
            <person name="Pachikara N."/>
            <person name="Randazzo S."/>
            <person name="Depoix D."/>
            <person name="Carcy B."/>
            <person name="Delbecq S."/>
            <person name="Frutos R."/>
            <person name="Silva J.C."/>
            <person name="Sutton R."/>
            <person name="Krause P.J."/>
            <person name="Mamoun C.B."/>
        </authorList>
    </citation>
    <scope>NUCLEOTIDE SEQUENCE [LARGE SCALE GENOMIC DNA]</scope>
    <source>
        <strain evidence="16 17">RI</strain>
    </source>
</reference>
<dbReference type="SUPFAM" id="SSF54585">
    <property type="entry name" value="Cdc48 domain 2-like"/>
    <property type="match status" value="1"/>
</dbReference>
<keyword evidence="4" id="KW-0808">Transferase</keyword>
<dbReference type="AlphaFoldDB" id="I7IQK7"/>
<dbReference type="Gene3D" id="3.30.40.10">
    <property type="entry name" value="Zinc/RING finger domain, C3HC4 (zinc finger)"/>
    <property type="match status" value="1"/>
</dbReference>
<evidence type="ECO:0000256" key="10">
    <source>
        <dbReference type="ARBA" id="ARBA00022833"/>
    </source>
</evidence>
<dbReference type="GeneID" id="24424495"/>
<evidence type="ECO:0000256" key="6">
    <source>
        <dbReference type="ARBA" id="ARBA00022723"/>
    </source>
</evidence>
<organism evidence="16 17">
    <name type="scientific">Babesia microti (strain RI)</name>
    <dbReference type="NCBI Taxonomy" id="1133968"/>
    <lineage>
        <taxon>Eukaryota</taxon>
        <taxon>Sar</taxon>
        <taxon>Alveolata</taxon>
        <taxon>Apicomplexa</taxon>
        <taxon>Aconoidasida</taxon>
        <taxon>Piroplasmida</taxon>
        <taxon>Babesiidae</taxon>
        <taxon>Babesia</taxon>
    </lineage>
</organism>
<dbReference type="PANTHER" id="PTHR45977:SF4">
    <property type="entry name" value="RING-TYPE DOMAIN-CONTAINING PROTEIN"/>
    <property type="match status" value="1"/>
</dbReference>
<dbReference type="SMART" id="SM00184">
    <property type="entry name" value="RING"/>
    <property type="match status" value="1"/>
</dbReference>
<dbReference type="VEuPathDB" id="PiroplasmaDB:BMR1_02g03565"/>
<dbReference type="KEGG" id="bmic:BMR1_02g03565"/>
<dbReference type="GO" id="GO:0006511">
    <property type="term" value="P:ubiquitin-dependent protein catabolic process"/>
    <property type="evidence" value="ECO:0007669"/>
    <property type="project" value="TreeGrafter"/>
</dbReference>
<evidence type="ECO:0000256" key="13">
    <source>
        <dbReference type="ARBA" id="ARBA00023136"/>
    </source>
</evidence>
<evidence type="ECO:0000256" key="5">
    <source>
        <dbReference type="ARBA" id="ARBA00022692"/>
    </source>
</evidence>
<evidence type="ECO:0000256" key="11">
    <source>
        <dbReference type="ARBA" id="ARBA00022840"/>
    </source>
</evidence>
<evidence type="ECO:0000256" key="8">
    <source>
        <dbReference type="ARBA" id="ARBA00022771"/>
    </source>
</evidence>
<keyword evidence="6" id="KW-0479">Metal-binding</keyword>
<keyword evidence="9" id="KW-0833">Ubl conjugation pathway</keyword>
<reference evidence="16 17" key="1">
    <citation type="journal article" date="2012" name="Nucleic Acids Res.">
        <title>Sequencing of the smallest Apicomplexan genome from the human pathogen Babesia microti.</title>
        <authorList>
            <person name="Cornillot E."/>
            <person name="Hadj-Kaddour K."/>
            <person name="Dassouli A."/>
            <person name="Noel B."/>
            <person name="Ranwez V."/>
            <person name="Vacherie B."/>
            <person name="Augagneur Y."/>
            <person name="Bres V."/>
            <person name="Duclos A."/>
            <person name="Randazzo S."/>
            <person name="Carcy B."/>
            <person name="Debierre-Grockiego F."/>
            <person name="Delbecq S."/>
            <person name="Moubri-Menage K."/>
            <person name="Shams-Eldin H."/>
            <person name="Usmani-Brown S."/>
            <person name="Bringaud F."/>
            <person name="Wincker P."/>
            <person name="Vivares C.P."/>
            <person name="Schwarz R.T."/>
            <person name="Schetters T.P."/>
            <person name="Krause P.J."/>
            <person name="Gorenflot A."/>
            <person name="Berry V."/>
            <person name="Barbe V."/>
            <person name="Ben Mamoun C."/>
        </authorList>
    </citation>
    <scope>NUCLEOTIDE SEQUENCE [LARGE SCALE GENOMIC DNA]</scope>
    <source>
        <strain evidence="16 17">RI</strain>
    </source>
</reference>
<dbReference type="SUPFAM" id="SSF57850">
    <property type="entry name" value="RING/U-box"/>
    <property type="match status" value="1"/>
</dbReference>
<evidence type="ECO:0000313" key="17">
    <source>
        <dbReference type="Proteomes" id="UP000002899"/>
    </source>
</evidence>
<reference evidence="16 17" key="3">
    <citation type="journal article" date="2016" name="Sci. Rep.">
        <title>Genome-wide diversity and gene expression profiling of Babesia microti isolates identify polymorphic genes that mediate host-pathogen interactions.</title>
        <authorList>
            <person name="Silva J.C."/>
            <person name="Cornillot E."/>
            <person name="McCracken C."/>
            <person name="Usmani-Brown S."/>
            <person name="Dwivedi A."/>
            <person name="Ifeonu O.O."/>
            <person name="Crabtree J."/>
            <person name="Gotia H.T."/>
            <person name="Virji A.Z."/>
            <person name="Reynes C."/>
            <person name="Colinge J."/>
            <person name="Kumar V."/>
            <person name="Lawres L."/>
            <person name="Pazzi J.E."/>
            <person name="Pablo J.V."/>
            <person name="Hung C."/>
            <person name="Brancato J."/>
            <person name="Kumari P."/>
            <person name="Orvis J."/>
            <person name="Tretina K."/>
            <person name="Chibucos M."/>
            <person name="Ott S."/>
            <person name="Sadzewicz L."/>
            <person name="Sengamalay N."/>
            <person name="Shetty A.C."/>
            <person name="Su Q."/>
            <person name="Tallon L."/>
            <person name="Fraser C.M."/>
            <person name="Frutos R."/>
            <person name="Molina D.M."/>
            <person name="Krause P.J."/>
            <person name="Ben Mamoun C."/>
        </authorList>
    </citation>
    <scope>NUCLEOTIDE SEQUENCE [LARGE SCALE GENOMIC DNA]</scope>
    <source>
        <strain evidence="16 17">RI</strain>
    </source>
</reference>
<keyword evidence="7" id="KW-0547">Nucleotide-binding</keyword>
<feature type="domain" description="RING-type" evidence="15">
    <location>
        <begin position="425"/>
        <end position="466"/>
    </location>
</feature>
<evidence type="ECO:0000256" key="1">
    <source>
        <dbReference type="ARBA" id="ARBA00000900"/>
    </source>
</evidence>
<accession>I7IQK7</accession>
<evidence type="ECO:0000256" key="2">
    <source>
        <dbReference type="ARBA" id="ARBA00004141"/>
    </source>
</evidence>
<dbReference type="PROSITE" id="PS50089">
    <property type="entry name" value="ZF_RING_2"/>
    <property type="match status" value="1"/>
</dbReference>
<dbReference type="GO" id="GO:0016020">
    <property type="term" value="C:membrane"/>
    <property type="evidence" value="ECO:0007669"/>
    <property type="project" value="UniProtKB-SubCell"/>
</dbReference>
<proteinExistence type="predicted"/>
<comment type="subcellular location">
    <subcellularLocation>
        <location evidence="2">Membrane</location>
        <topology evidence="2">Multi-pass membrane protein</topology>
    </subcellularLocation>
</comment>
<dbReference type="EC" id="2.3.2.27" evidence="3"/>
<keyword evidence="12" id="KW-1133">Transmembrane helix</keyword>
<dbReference type="GO" id="GO:0005524">
    <property type="term" value="F:ATP binding"/>
    <property type="evidence" value="ECO:0007669"/>
    <property type="project" value="UniProtKB-KW"/>
</dbReference>
<evidence type="ECO:0000256" key="3">
    <source>
        <dbReference type="ARBA" id="ARBA00012483"/>
    </source>
</evidence>
<protein>
    <recommendedName>
        <fullName evidence="3">RING-type E3 ubiquitin transferase</fullName>
        <ecNumber evidence="3">2.3.2.27</ecNumber>
    </recommendedName>
</protein>
<evidence type="ECO:0000256" key="7">
    <source>
        <dbReference type="ARBA" id="ARBA00022741"/>
    </source>
</evidence>
<dbReference type="Proteomes" id="UP000002899">
    <property type="component" value="Chromosome II"/>
</dbReference>
<keyword evidence="10" id="KW-0862">Zinc</keyword>
<evidence type="ECO:0000259" key="15">
    <source>
        <dbReference type="PROSITE" id="PS50089"/>
    </source>
</evidence>
<dbReference type="InterPro" id="IPR029067">
    <property type="entry name" value="CDC48_domain_2-like_sf"/>
</dbReference>
<dbReference type="OrthoDB" id="8062037at2759"/>
<evidence type="ECO:0000313" key="16">
    <source>
        <dbReference type="EMBL" id="CCF73865.1"/>
    </source>
</evidence>
<dbReference type="EMBL" id="FO082872">
    <property type="protein sequence ID" value="CCF73865.1"/>
    <property type="molecule type" value="Genomic_DNA"/>
</dbReference>
<dbReference type="InterPro" id="IPR013083">
    <property type="entry name" value="Znf_RING/FYVE/PHD"/>
</dbReference>
<evidence type="ECO:0000256" key="4">
    <source>
        <dbReference type="ARBA" id="ARBA00022679"/>
    </source>
</evidence>
<evidence type="ECO:0000256" key="12">
    <source>
        <dbReference type="ARBA" id="ARBA00022989"/>
    </source>
</evidence>
<evidence type="ECO:0000256" key="14">
    <source>
        <dbReference type="PROSITE-ProRule" id="PRU00175"/>
    </source>
</evidence>
<dbReference type="Pfam" id="PF13639">
    <property type="entry name" value="zf-RING_2"/>
    <property type="match status" value="1"/>
</dbReference>
<keyword evidence="17" id="KW-1185">Reference proteome</keyword>
<dbReference type="GO" id="GO:0016567">
    <property type="term" value="P:protein ubiquitination"/>
    <property type="evidence" value="ECO:0007669"/>
    <property type="project" value="TreeGrafter"/>
</dbReference>
<keyword evidence="8 14" id="KW-0863">Zinc-finger</keyword>
<comment type="catalytic activity">
    <reaction evidence="1">
        <text>S-ubiquitinyl-[E2 ubiquitin-conjugating enzyme]-L-cysteine + [acceptor protein]-L-lysine = [E2 ubiquitin-conjugating enzyme]-L-cysteine + N(6)-ubiquitinyl-[acceptor protein]-L-lysine.</text>
        <dbReference type="EC" id="2.3.2.27"/>
    </reaction>
</comment>
<keyword evidence="13" id="KW-0472">Membrane</keyword>
<dbReference type="Gene3D" id="3.10.330.10">
    <property type="match status" value="1"/>
</dbReference>
<keyword evidence="11" id="KW-0067">ATP-binding</keyword>
<dbReference type="GO" id="GO:0008270">
    <property type="term" value="F:zinc ion binding"/>
    <property type="evidence" value="ECO:0007669"/>
    <property type="project" value="UniProtKB-KW"/>
</dbReference>
<dbReference type="CDD" id="cd16448">
    <property type="entry name" value="RING-H2"/>
    <property type="match status" value="1"/>
</dbReference>
<dbReference type="OMA" id="NCIPSKG"/>
<name>I7IQK7_BABMR</name>